<evidence type="ECO:0000313" key="2">
    <source>
        <dbReference type="EMBL" id="PVD29194.1"/>
    </source>
</evidence>
<reference evidence="2 3" key="1">
    <citation type="submission" date="2018-04" db="EMBL/GenBank/DDBJ databases">
        <title>The genome of golden apple snail Pomacea canaliculata provides insight into stress tolerance and invasive adaptation.</title>
        <authorList>
            <person name="Liu C."/>
            <person name="Liu B."/>
            <person name="Ren Y."/>
            <person name="Zhang Y."/>
            <person name="Wang H."/>
            <person name="Li S."/>
            <person name="Jiang F."/>
            <person name="Yin L."/>
            <person name="Zhang G."/>
            <person name="Qian W."/>
            <person name="Fan W."/>
        </authorList>
    </citation>
    <scope>NUCLEOTIDE SEQUENCE [LARGE SCALE GENOMIC DNA]</scope>
    <source>
        <strain evidence="2">SZHN2017</strain>
        <tissue evidence="2">Muscle</tissue>
    </source>
</reference>
<comment type="caution">
    <text evidence="2">The sequence shown here is derived from an EMBL/GenBank/DDBJ whole genome shotgun (WGS) entry which is preliminary data.</text>
</comment>
<sequence length="138" mass="14813">MFCRGLTSGTANLCAVADFFCEAHAAPERRQTRAISRVGSVWETHCLRPSDLHTSGGSSDELLPDGAVPSTSGTEDCWVSEWRKDGSEERKGHCRQPQSAAGHKRCSAADAGMDIKDLLAGGELGWGGVGWKRVLEPE</sequence>
<keyword evidence="3" id="KW-1185">Reference proteome</keyword>
<evidence type="ECO:0000256" key="1">
    <source>
        <dbReference type="SAM" id="MobiDB-lite"/>
    </source>
</evidence>
<proteinExistence type="predicted"/>
<dbReference type="EMBL" id="PZQS01000006">
    <property type="protein sequence ID" value="PVD29194.1"/>
    <property type="molecule type" value="Genomic_DNA"/>
</dbReference>
<feature type="region of interest" description="Disordered" evidence="1">
    <location>
        <begin position="52"/>
        <end position="106"/>
    </location>
</feature>
<accession>A0A2T7P6Z0</accession>
<dbReference type="Proteomes" id="UP000245119">
    <property type="component" value="Linkage Group LG6"/>
</dbReference>
<dbReference type="AlphaFoldDB" id="A0A2T7P6Z0"/>
<protein>
    <submittedName>
        <fullName evidence="2">Uncharacterized protein</fullName>
    </submittedName>
</protein>
<gene>
    <name evidence="2" type="ORF">C0Q70_11791</name>
</gene>
<evidence type="ECO:0000313" key="3">
    <source>
        <dbReference type="Proteomes" id="UP000245119"/>
    </source>
</evidence>
<feature type="compositionally biased region" description="Basic and acidic residues" evidence="1">
    <location>
        <begin position="81"/>
        <end position="91"/>
    </location>
</feature>
<name>A0A2T7P6Z0_POMCA</name>
<organism evidence="2 3">
    <name type="scientific">Pomacea canaliculata</name>
    <name type="common">Golden apple snail</name>
    <dbReference type="NCBI Taxonomy" id="400727"/>
    <lineage>
        <taxon>Eukaryota</taxon>
        <taxon>Metazoa</taxon>
        <taxon>Spiralia</taxon>
        <taxon>Lophotrochozoa</taxon>
        <taxon>Mollusca</taxon>
        <taxon>Gastropoda</taxon>
        <taxon>Caenogastropoda</taxon>
        <taxon>Architaenioglossa</taxon>
        <taxon>Ampullarioidea</taxon>
        <taxon>Ampullariidae</taxon>
        <taxon>Pomacea</taxon>
    </lineage>
</organism>